<sequence length="216" mass="22998">MLQGLLTKKLGMTKICLDSNEVVPITLLQVIRCVIVGKKTLENDGYEASVLAYGLAKDKSLKKSHKGILKKANVSGLKHLCEVKGYTNVAVGEEVSIDNLEAGILVDASGTSVGKGFSGVMKRHNFGGMCASHGVSIAHRSQGSTGGCQDPGKVFKNKKMAGQLGNKKVTVQNLKVVQIDKERNILFIKGAVPGAKNSLVKIKSAVKQAVHYNVKN</sequence>
<comment type="PTM">
    <text evidence="8">Methylated by PrmB.</text>
</comment>
<dbReference type="OrthoDB" id="9806135at2"/>
<keyword evidence="6 8" id="KW-0687">Ribonucleoprotein</keyword>
<dbReference type="InterPro" id="IPR019926">
    <property type="entry name" value="Ribosomal_uL3_CS"/>
</dbReference>
<evidence type="ECO:0000256" key="10">
    <source>
        <dbReference type="RuleBase" id="RU003906"/>
    </source>
</evidence>
<organism evidence="11 12">
    <name type="scientific">Candidatus Sneabacter namystus</name>
    <dbReference type="NCBI Taxonomy" id="2601646"/>
    <lineage>
        <taxon>Bacteria</taxon>
        <taxon>Pseudomonadati</taxon>
        <taxon>Pseudomonadota</taxon>
        <taxon>Alphaproteobacteria</taxon>
        <taxon>Rickettsiales</taxon>
        <taxon>Rickettsiaceae</taxon>
        <taxon>Rickettsieae</taxon>
        <taxon>Candidatus Sneabacter</taxon>
    </lineage>
</organism>
<dbReference type="FunFam" id="2.40.30.10:FF:000004">
    <property type="entry name" value="50S ribosomal protein L3"/>
    <property type="match status" value="1"/>
</dbReference>
<comment type="subunit">
    <text evidence="8 10">Part of the 50S ribosomal subunit. Forms a cluster with proteins L14 and L19.</text>
</comment>
<dbReference type="GO" id="GO:1990904">
    <property type="term" value="C:ribonucleoprotein complex"/>
    <property type="evidence" value="ECO:0007669"/>
    <property type="project" value="UniProtKB-KW"/>
</dbReference>
<dbReference type="InterPro" id="IPR009000">
    <property type="entry name" value="Transl_B-barrel_sf"/>
</dbReference>
<dbReference type="EMBL" id="CP043312">
    <property type="protein sequence ID" value="QEK39767.1"/>
    <property type="molecule type" value="Genomic_DNA"/>
</dbReference>
<dbReference type="Proteomes" id="UP000323844">
    <property type="component" value="Chromosome"/>
</dbReference>
<keyword evidence="5 8" id="KW-0689">Ribosomal protein</keyword>
<comment type="function">
    <text evidence="8 10">One of the primary rRNA binding proteins, it binds directly near the 3'-end of the 23S rRNA, where it nucleates assembly of the 50S subunit.</text>
</comment>
<keyword evidence="3 8" id="KW-0699">rRNA-binding</keyword>
<evidence type="ECO:0000313" key="11">
    <source>
        <dbReference type="EMBL" id="QEK39767.1"/>
    </source>
</evidence>
<dbReference type="InterPro" id="IPR000597">
    <property type="entry name" value="Ribosomal_uL3"/>
</dbReference>
<dbReference type="RefSeq" id="WP_148952128.1">
    <property type="nucleotide sequence ID" value="NZ_CP043312.1"/>
</dbReference>
<protein>
    <recommendedName>
        <fullName evidence="7 8">Large ribosomal subunit protein uL3</fullName>
    </recommendedName>
</protein>
<evidence type="ECO:0000256" key="4">
    <source>
        <dbReference type="ARBA" id="ARBA00022884"/>
    </source>
</evidence>
<keyword evidence="2 8" id="KW-0488">Methylation</keyword>
<proteinExistence type="inferred from homology"/>
<evidence type="ECO:0000256" key="7">
    <source>
        <dbReference type="ARBA" id="ARBA00035243"/>
    </source>
</evidence>
<keyword evidence="12" id="KW-1185">Reference proteome</keyword>
<evidence type="ECO:0000256" key="2">
    <source>
        <dbReference type="ARBA" id="ARBA00022481"/>
    </source>
</evidence>
<evidence type="ECO:0000313" key="12">
    <source>
        <dbReference type="Proteomes" id="UP000323844"/>
    </source>
</evidence>
<evidence type="ECO:0000256" key="8">
    <source>
        <dbReference type="HAMAP-Rule" id="MF_01325"/>
    </source>
</evidence>
<dbReference type="HAMAP" id="MF_01325_B">
    <property type="entry name" value="Ribosomal_uL3_B"/>
    <property type="match status" value="1"/>
</dbReference>
<dbReference type="PANTHER" id="PTHR11229:SF16">
    <property type="entry name" value="LARGE RIBOSOMAL SUBUNIT PROTEIN UL3C"/>
    <property type="match status" value="1"/>
</dbReference>
<evidence type="ECO:0000256" key="3">
    <source>
        <dbReference type="ARBA" id="ARBA00022730"/>
    </source>
</evidence>
<dbReference type="PROSITE" id="PS00474">
    <property type="entry name" value="RIBOSOMAL_L3"/>
    <property type="match status" value="1"/>
</dbReference>
<dbReference type="GO" id="GO:0019843">
    <property type="term" value="F:rRNA binding"/>
    <property type="evidence" value="ECO:0007669"/>
    <property type="project" value="UniProtKB-UniRule"/>
</dbReference>
<keyword evidence="4 8" id="KW-0694">RNA-binding</keyword>
<dbReference type="GO" id="GO:0005840">
    <property type="term" value="C:ribosome"/>
    <property type="evidence" value="ECO:0007669"/>
    <property type="project" value="UniProtKB-UniRule"/>
</dbReference>
<dbReference type="Pfam" id="PF00297">
    <property type="entry name" value="Ribosomal_L3"/>
    <property type="match status" value="1"/>
</dbReference>
<evidence type="ECO:0000256" key="9">
    <source>
        <dbReference type="RuleBase" id="RU003905"/>
    </source>
</evidence>
<dbReference type="GO" id="GO:0006412">
    <property type="term" value="P:translation"/>
    <property type="evidence" value="ECO:0007669"/>
    <property type="project" value="UniProtKB-UniRule"/>
</dbReference>
<feature type="modified residue" description="N5-methylglutamine" evidence="8">
    <location>
        <position position="149"/>
    </location>
</feature>
<evidence type="ECO:0000256" key="6">
    <source>
        <dbReference type="ARBA" id="ARBA00023274"/>
    </source>
</evidence>
<accession>A0A5C0UJ00</accession>
<reference evidence="11 12" key="1">
    <citation type="submission" date="2019-08" db="EMBL/GenBank/DDBJ databases">
        <title>Highly reduced genomes of protist endosymbionts show evolutionary convergence.</title>
        <authorList>
            <person name="George E."/>
            <person name="Husnik F."/>
            <person name="Tashyreva D."/>
            <person name="Prokopchuk G."/>
            <person name="Horak A."/>
            <person name="Kwong W.K."/>
            <person name="Lukes J."/>
            <person name="Keeling P.J."/>
        </authorList>
    </citation>
    <scope>NUCLEOTIDE SEQUENCE [LARGE SCALE GENOMIC DNA]</scope>
    <source>
        <strain evidence="11">1621</strain>
    </source>
</reference>
<gene>
    <name evidence="8" type="primary">rplC</name>
    <name evidence="11" type="ORF">FZC37_02420</name>
</gene>
<dbReference type="SUPFAM" id="SSF50447">
    <property type="entry name" value="Translation proteins"/>
    <property type="match status" value="1"/>
</dbReference>
<dbReference type="PANTHER" id="PTHR11229">
    <property type="entry name" value="50S RIBOSOMAL PROTEIN L3"/>
    <property type="match status" value="1"/>
</dbReference>
<dbReference type="AlphaFoldDB" id="A0A5C0UJ00"/>
<dbReference type="InterPro" id="IPR019927">
    <property type="entry name" value="Ribosomal_uL3_bac/org-type"/>
</dbReference>
<name>A0A5C0UJ00_9RICK</name>
<evidence type="ECO:0000256" key="1">
    <source>
        <dbReference type="ARBA" id="ARBA00006540"/>
    </source>
</evidence>
<dbReference type="NCBIfam" id="TIGR03625">
    <property type="entry name" value="L3_bact"/>
    <property type="match status" value="1"/>
</dbReference>
<dbReference type="GO" id="GO:0003735">
    <property type="term" value="F:structural constituent of ribosome"/>
    <property type="evidence" value="ECO:0007669"/>
    <property type="project" value="UniProtKB-UniRule"/>
</dbReference>
<dbReference type="Gene3D" id="2.40.30.10">
    <property type="entry name" value="Translation factors"/>
    <property type="match status" value="1"/>
</dbReference>
<dbReference type="Gene3D" id="3.30.160.810">
    <property type="match status" value="1"/>
</dbReference>
<evidence type="ECO:0000256" key="5">
    <source>
        <dbReference type="ARBA" id="ARBA00022980"/>
    </source>
</evidence>
<dbReference type="KEGG" id="snay:FZC37_02420"/>
<comment type="similarity">
    <text evidence="1 8 9">Belongs to the universal ribosomal protein uL3 family.</text>
</comment>